<organism evidence="3 5">
    <name type="scientific">Limulus polyphemus</name>
    <name type="common">Atlantic horseshoe crab</name>
    <dbReference type="NCBI Taxonomy" id="6850"/>
    <lineage>
        <taxon>Eukaryota</taxon>
        <taxon>Metazoa</taxon>
        <taxon>Ecdysozoa</taxon>
        <taxon>Arthropoda</taxon>
        <taxon>Chelicerata</taxon>
        <taxon>Merostomata</taxon>
        <taxon>Xiphosura</taxon>
        <taxon>Limulidae</taxon>
        <taxon>Limulus</taxon>
    </lineage>
</organism>
<sequence length="685" mass="79098">MATKFLRLFSRWPSLQRTQTHCTTKSSCQWSYRRLHMLILTSHLLGQGPTGLIRKPHHIKFKMDCWKRSLATSLEPELMSPKVTISEMKRFFVCSNLPFEQGHTCFRLVCPFCPGKPVPSKSNTLHINMTTGMFICYSCKQVGTWQVFQDYISMIQLAEKPDESRQNLPVIEETGIFLTDKVENEIQERLTDLQPVGELSREEFQQIVKLFSLKRLSASVFKHFNVRVNKERTALVYPYYGPDRKIFGLKYSHMQPAAEETEDSIFPKQIILGLFGWHRVSKNQQEIVLVSNPLDALSVSQETNVPAIALPRGTAALPQEVLPLLEQFRRITIWFGNNISEWQAAKMFARKLGEKRCHFVRPKEEHPAPLQGLHSQVNLLKVLRESEPITHKAITTFSYLRQDVYAELSHTEQVSGVKWKRYPALNRLLKGHRRGELTVFTGPTGSGKTTFMSEYSLDLCMQGVNTLWGSFEIKNVRLAKMMLTQFAQIPLEKNLEHYEHLADKFEQLPLYFMTFHGQQSMRNVLDAMSHAVYVHDIQHVIVDNVQFMLGTSEDNTRLDRFWRQDLLVACFRKFATQCNCHVTLVMHPRKERETDELNNSSIFGGAKASQEADNILILQDKRLSTLRGRKYIQVTKNRFDGDIGIMPLEFDKETLSFFVRKRQKKTPSGASDSKDSEERQEDTPG</sequence>
<dbReference type="GeneID" id="106470580"/>
<dbReference type="InterPro" id="IPR034154">
    <property type="entry name" value="TOPRIM_DnaG/twinkle"/>
</dbReference>
<dbReference type="Pfam" id="PF13481">
    <property type="entry name" value="AAA_25"/>
    <property type="match status" value="1"/>
</dbReference>
<evidence type="ECO:0000313" key="5">
    <source>
        <dbReference type="RefSeq" id="XP_022254901.1"/>
    </source>
</evidence>
<dbReference type="PANTHER" id="PTHR12873">
    <property type="entry name" value="T7-LIKE MITOCHONDRIAL DNA HELICASE"/>
    <property type="match status" value="1"/>
</dbReference>
<dbReference type="SUPFAM" id="SSF56731">
    <property type="entry name" value="DNA primase core"/>
    <property type="match status" value="1"/>
</dbReference>
<evidence type="ECO:0000313" key="3">
    <source>
        <dbReference type="Proteomes" id="UP000694941"/>
    </source>
</evidence>
<dbReference type="InterPro" id="IPR027417">
    <property type="entry name" value="P-loop_NTPase"/>
</dbReference>
<dbReference type="SUPFAM" id="SSF52540">
    <property type="entry name" value="P-loop containing nucleoside triphosphate hydrolases"/>
    <property type="match status" value="1"/>
</dbReference>
<dbReference type="CDD" id="cd01122">
    <property type="entry name" value="Twinkle_C"/>
    <property type="match status" value="1"/>
</dbReference>
<evidence type="ECO:0000256" key="1">
    <source>
        <dbReference type="SAM" id="MobiDB-lite"/>
    </source>
</evidence>
<evidence type="ECO:0000313" key="4">
    <source>
        <dbReference type="RefSeq" id="XP_013786597.2"/>
    </source>
</evidence>
<dbReference type="PROSITE" id="PS51199">
    <property type="entry name" value="SF4_HELICASE"/>
    <property type="match status" value="1"/>
</dbReference>
<dbReference type="PANTHER" id="PTHR12873:SF0">
    <property type="entry name" value="TWINKLE MTDNA HELICASE"/>
    <property type="match status" value="1"/>
</dbReference>
<dbReference type="RefSeq" id="XP_013786597.2">
    <property type="nucleotide sequence ID" value="XM_013931143.2"/>
</dbReference>
<proteinExistence type="predicted"/>
<evidence type="ECO:0000313" key="7">
    <source>
        <dbReference type="RefSeq" id="XP_022254903.1"/>
    </source>
</evidence>
<dbReference type="InterPro" id="IPR007694">
    <property type="entry name" value="DNA_helicase_DnaB-like_C"/>
</dbReference>
<dbReference type="RefSeq" id="XP_022254903.1">
    <property type="nucleotide sequence ID" value="XM_022399195.1"/>
</dbReference>
<keyword evidence="3" id="KW-1185">Reference proteome</keyword>
<accession>A0ABM1TG95</accession>
<dbReference type="RefSeq" id="XP_022254901.1">
    <property type="nucleotide sequence ID" value="XM_022399193.1"/>
</dbReference>
<dbReference type="InterPro" id="IPR027032">
    <property type="entry name" value="Twinkle-like"/>
</dbReference>
<feature type="region of interest" description="Disordered" evidence="1">
    <location>
        <begin position="661"/>
        <end position="685"/>
    </location>
</feature>
<name>A0ABM1TG95_LIMPO</name>
<reference evidence="4 5" key="1">
    <citation type="submission" date="2025-05" db="UniProtKB">
        <authorList>
            <consortium name="RefSeq"/>
        </authorList>
    </citation>
    <scope>IDENTIFICATION</scope>
    <source>
        <tissue evidence="4 5">Muscle</tissue>
    </source>
</reference>
<evidence type="ECO:0000313" key="6">
    <source>
        <dbReference type="RefSeq" id="XP_022254902.1"/>
    </source>
</evidence>
<protein>
    <submittedName>
        <fullName evidence="4 5">Twinkle protein, mitochondrial-like</fullName>
    </submittedName>
</protein>
<feature type="domain" description="SF4 helicase" evidence="2">
    <location>
        <begin position="411"/>
        <end position="664"/>
    </location>
</feature>
<dbReference type="Gene3D" id="3.40.50.300">
    <property type="entry name" value="P-loop containing nucleotide triphosphate hydrolases"/>
    <property type="match status" value="1"/>
</dbReference>
<evidence type="ECO:0000259" key="2">
    <source>
        <dbReference type="PROSITE" id="PS51199"/>
    </source>
</evidence>
<dbReference type="RefSeq" id="XP_022254902.1">
    <property type="nucleotide sequence ID" value="XM_022399194.1"/>
</dbReference>
<dbReference type="Gene3D" id="3.40.1360.10">
    <property type="match status" value="1"/>
</dbReference>
<dbReference type="CDD" id="cd01029">
    <property type="entry name" value="TOPRIM_primases"/>
    <property type="match status" value="1"/>
</dbReference>
<dbReference type="Proteomes" id="UP000694941">
    <property type="component" value="Unplaced"/>
</dbReference>
<gene>
    <name evidence="4 5 6 7" type="primary">LOC106470580</name>
</gene>